<keyword evidence="2" id="KW-1185">Reference proteome</keyword>
<evidence type="ECO:0000313" key="1">
    <source>
        <dbReference type="EMBL" id="ROT47668.1"/>
    </source>
</evidence>
<dbReference type="AlphaFoldDB" id="A0A3N2QCZ6"/>
<dbReference type="EMBL" id="RARA01000018">
    <property type="protein sequence ID" value="ROT47668.1"/>
    <property type="molecule type" value="Genomic_DNA"/>
</dbReference>
<accession>A0A3N2QCZ6</accession>
<dbReference type="Proteomes" id="UP000270927">
    <property type="component" value="Unassembled WGS sequence"/>
</dbReference>
<evidence type="ECO:0000313" key="2">
    <source>
        <dbReference type="Proteomes" id="UP000270927"/>
    </source>
</evidence>
<organism evidence="1 2">
    <name type="scientific">Candidatus Cardinium hertigii</name>
    <dbReference type="NCBI Taxonomy" id="247481"/>
    <lineage>
        <taxon>Bacteria</taxon>
        <taxon>Pseudomonadati</taxon>
        <taxon>Bacteroidota</taxon>
        <taxon>Cytophagia</taxon>
        <taxon>Cytophagales</taxon>
        <taxon>Amoebophilaceae</taxon>
        <taxon>Candidatus Cardinium</taxon>
    </lineage>
</organism>
<name>A0A3N2QCZ6_9BACT</name>
<sequence length="506" mass="57783">MIRRLMAIIVATVFPTTYCIYNGYTQSTAPSNFELAASQLGFNGYEKANVHVSAADQQEALLKQLQMAGYFTDEQLWRTLIGLGIQQPELAFKQLSFSMQQSKANQRDPNQFIAKILRKNLGKQTILDTEDMLDFILYTAQNAFGRAPGQERNTLCTENWMQCYQQAYVDNARILRLIDREVPLHKDYDSVWIAGASRFSLITRMVDYYYALLRYTLHIHGDVLVLAGNRELFANLDGVTPLIQDKLIEAYKTHTDVDTLDFTSLVEDNNARIEEGKAYILKLGAQCNIRLDPLSPFIQYTNQEACPPGRFPGRVYPNYAKGKSRKLTETVMVQNVIATFFDTKSVQVIDTATDRYKRPTTATTARDAAIAFMERIGAGTYGDKKEFVILYVTNNPYIERQTLSSQGILNKVVADYNRLHHTAYRVRLEGIGCKCQQNIARIHSEFAALIAEKWQKAYQGKTTKRAIEDLQFQHRNHLKTLPPIPGLSKEKRSITFFQHLFDVYLP</sequence>
<reference evidence="1 2" key="1">
    <citation type="submission" date="2018-09" db="EMBL/GenBank/DDBJ databases">
        <title>Comparative Genomics of Wolbachia-Cardinium Dual Endosymbiosis in a Plant-Parasitic Nematode.</title>
        <authorList>
            <person name="Brown A.M.V."/>
            <person name="Wasala S.K."/>
            <person name="Howe D.K."/>
            <person name="Peetz A.B."/>
            <person name="Zasada I.A."/>
            <person name="Denver D.R."/>
        </authorList>
    </citation>
    <scope>NUCLEOTIDE SEQUENCE [LARGE SCALE GENOMIC DNA]</scope>
    <source>
        <strain evidence="1 2">Pp_1</strain>
    </source>
</reference>
<comment type="caution">
    <text evidence="1">The sequence shown here is derived from an EMBL/GenBank/DDBJ whole genome shotgun (WGS) entry which is preliminary data.</text>
</comment>
<gene>
    <name evidence="1" type="ORF">EDM02_01340</name>
</gene>
<proteinExistence type="predicted"/>
<protein>
    <submittedName>
        <fullName evidence="1">Uncharacterized protein</fullName>
    </submittedName>
</protein>